<reference evidence="2" key="1">
    <citation type="submission" date="2016-11" db="UniProtKB">
        <authorList>
            <consortium name="WormBaseParasite"/>
        </authorList>
    </citation>
    <scope>IDENTIFICATION</scope>
</reference>
<accession>A0A1I7WHE9</accession>
<dbReference type="AlphaFoldDB" id="A0A1I7WHE9"/>
<organism evidence="1 2">
    <name type="scientific">Heterorhabditis bacteriophora</name>
    <name type="common">Entomopathogenic nematode worm</name>
    <dbReference type="NCBI Taxonomy" id="37862"/>
    <lineage>
        <taxon>Eukaryota</taxon>
        <taxon>Metazoa</taxon>
        <taxon>Ecdysozoa</taxon>
        <taxon>Nematoda</taxon>
        <taxon>Chromadorea</taxon>
        <taxon>Rhabditida</taxon>
        <taxon>Rhabditina</taxon>
        <taxon>Rhabditomorpha</taxon>
        <taxon>Strongyloidea</taxon>
        <taxon>Heterorhabditidae</taxon>
        <taxon>Heterorhabditis</taxon>
    </lineage>
</organism>
<proteinExistence type="predicted"/>
<protein>
    <submittedName>
        <fullName evidence="2">Signal peptide protein</fullName>
    </submittedName>
</protein>
<dbReference type="Proteomes" id="UP000095283">
    <property type="component" value="Unplaced"/>
</dbReference>
<name>A0A1I7WHE9_HETBA</name>
<evidence type="ECO:0000313" key="1">
    <source>
        <dbReference type="Proteomes" id="UP000095283"/>
    </source>
</evidence>
<evidence type="ECO:0000313" key="2">
    <source>
        <dbReference type="WBParaSite" id="Hba_04385"/>
    </source>
</evidence>
<keyword evidence="1" id="KW-1185">Reference proteome</keyword>
<dbReference type="WBParaSite" id="Hba_04385">
    <property type="protein sequence ID" value="Hba_04385"/>
    <property type="gene ID" value="Hba_04385"/>
</dbReference>
<sequence>MFTWYYVNTFILPLTVYDICFTLCANIHNRPQPYIRRPPAYGGKFGTTACHLHLSSLCFSYCRFEQRRHLIAQESQSGIHTTEECSIPKRITNLAPPHRRPARTWAIFRHVYTTICTLENSNKQALNKHWKIMCEAYNDSIHKWYRNPGFLSTFGRLLSRRSMSIHILVYFLREILLVEQEILSKTKVTCRILRRPCSDKQHLLCSSPRIGPSFFLTRIQRHTFLIDGIQKNSFSKRNSLMSLHPKLNRLLALVAPKSRSKAVSFSSSLQLHIAILSVSQVILLPRKYFCILSQKCSEIFIWKHSYAELSGKRYIWVLTIKTRTPIP</sequence>